<feature type="region of interest" description="Disordered" evidence="1">
    <location>
        <begin position="26"/>
        <end position="85"/>
    </location>
</feature>
<sequence>MMELKKAIKVCSLFSLLLLIGCSTGTGNEASEETTAVEQTEEQVEAEEENEQEVSHASDNNSEEGQKETKDDRSQTIEATEEDPLASYSAEEIEYARVWLQLGVNQNLDELTVTKIKEGEPLNPYDDTSAVYPEDVTNLGGRLIDGSVTYSGNGNGTINVYDVPKRWESSYPEELGEDFIKEFTNDIIENTKLVSIEPGNPEKVIELIGKMEYAPRNDE</sequence>
<feature type="compositionally biased region" description="Basic and acidic residues" evidence="1">
    <location>
        <begin position="64"/>
        <end position="75"/>
    </location>
</feature>
<evidence type="ECO:0000256" key="1">
    <source>
        <dbReference type="SAM" id="MobiDB-lite"/>
    </source>
</evidence>
<name>A0A0A5G9N1_9BACI</name>
<feature type="chain" id="PRO_5039451139" description="Lipoprotein" evidence="2">
    <location>
        <begin position="26"/>
        <end position="219"/>
    </location>
</feature>
<proteinExistence type="predicted"/>
<feature type="signal peptide" evidence="2">
    <location>
        <begin position="1"/>
        <end position="25"/>
    </location>
</feature>
<dbReference type="PROSITE" id="PS51257">
    <property type="entry name" value="PROKAR_LIPOPROTEIN"/>
    <property type="match status" value="1"/>
</dbReference>
<dbReference type="Proteomes" id="UP000030528">
    <property type="component" value="Unassembled WGS sequence"/>
</dbReference>
<evidence type="ECO:0008006" key="5">
    <source>
        <dbReference type="Google" id="ProtNLM"/>
    </source>
</evidence>
<feature type="compositionally biased region" description="Acidic residues" evidence="1">
    <location>
        <begin position="39"/>
        <end position="52"/>
    </location>
</feature>
<dbReference type="eggNOG" id="ENOG502ZP8Y">
    <property type="taxonomic scope" value="Bacteria"/>
</dbReference>
<dbReference type="AlphaFoldDB" id="A0A0A5G9N1"/>
<keyword evidence="2" id="KW-0732">Signal</keyword>
<dbReference type="OrthoDB" id="2136654at2"/>
<keyword evidence="4" id="KW-1185">Reference proteome</keyword>
<reference evidence="3 4" key="1">
    <citation type="submission" date="2013-08" db="EMBL/GenBank/DDBJ databases">
        <authorList>
            <person name="Huang J."/>
            <person name="Wang G."/>
        </authorList>
    </citation>
    <scope>NUCLEOTIDE SEQUENCE [LARGE SCALE GENOMIC DNA]</scope>
    <source>
        <strain evidence="3 4">JSM 076056</strain>
    </source>
</reference>
<organism evidence="3 4">
    <name type="scientific">Pontibacillus halophilus JSM 076056 = DSM 19796</name>
    <dbReference type="NCBI Taxonomy" id="1385510"/>
    <lineage>
        <taxon>Bacteria</taxon>
        <taxon>Bacillati</taxon>
        <taxon>Bacillota</taxon>
        <taxon>Bacilli</taxon>
        <taxon>Bacillales</taxon>
        <taxon>Bacillaceae</taxon>
        <taxon>Pontibacillus</taxon>
    </lineage>
</organism>
<accession>A0A0A5G9N1</accession>
<gene>
    <name evidence="3" type="ORF">N781_09555</name>
</gene>
<comment type="caution">
    <text evidence="3">The sequence shown here is derived from an EMBL/GenBank/DDBJ whole genome shotgun (WGS) entry which is preliminary data.</text>
</comment>
<evidence type="ECO:0000313" key="3">
    <source>
        <dbReference type="EMBL" id="KGX88754.1"/>
    </source>
</evidence>
<dbReference type="EMBL" id="AVPE01000025">
    <property type="protein sequence ID" value="KGX88754.1"/>
    <property type="molecule type" value="Genomic_DNA"/>
</dbReference>
<protein>
    <recommendedName>
        <fullName evidence="5">Lipoprotein</fullName>
    </recommendedName>
</protein>
<evidence type="ECO:0000313" key="4">
    <source>
        <dbReference type="Proteomes" id="UP000030528"/>
    </source>
</evidence>
<evidence type="ECO:0000256" key="2">
    <source>
        <dbReference type="SAM" id="SignalP"/>
    </source>
</evidence>
<dbReference type="STRING" id="1385510.GCA_000425205_03636"/>